<protein>
    <submittedName>
        <fullName evidence="1">Uncharacterized protein</fullName>
    </submittedName>
</protein>
<name>A0A931N293_9NOCA</name>
<dbReference type="EMBL" id="JADMLG010000003">
    <property type="protein sequence ID" value="MBH0776674.1"/>
    <property type="molecule type" value="Genomic_DNA"/>
</dbReference>
<accession>A0A931N293</accession>
<proteinExistence type="predicted"/>
<gene>
    <name evidence="1" type="ORF">IT779_10300</name>
</gene>
<dbReference type="AlphaFoldDB" id="A0A931N293"/>
<organism evidence="1 2">
    <name type="scientific">Nocardia bovistercoris</name>
    <dbReference type="NCBI Taxonomy" id="2785916"/>
    <lineage>
        <taxon>Bacteria</taxon>
        <taxon>Bacillati</taxon>
        <taxon>Actinomycetota</taxon>
        <taxon>Actinomycetes</taxon>
        <taxon>Mycobacteriales</taxon>
        <taxon>Nocardiaceae</taxon>
        <taxon>Nocardia</taxon>
    </lineage>
</organism>
<evidence type="ECO:0000313" key="2">
    <source>
        <dbReference type="Proteomes" id="UP000655751"/>
    </source>
</evidence>
<comment type="caution">
    <text evidence="1">The sequence shown here is derived from an EMBL/GenBank/DDBJ whole genome shotgun (WGS) entry which is preliminary data.</text>
</comment>
<evidence type="ECO:0000313" key="1">
    <source>
        <dbReference type="EMBL" id="MBH0776674.1"/>
    </source>
</evidence>
<dbReference type="RefSeq" id="WP_196148996.1">
    <property type="nucleotide sequence ID" value="NZ_JADMLG010000003.1"/>
</dbReference>
<dbReference type="Proteomes" id="UP000655751">
    <property type="component" value="Unassembled WGS sequence"/>
</dbReference>
<reference evidence="1" key="1">
    <citation type="submission" date="2020-11" db="EMBL/GenBank/DDBJ databases">
        <title>Nocardia NEAU-351.nov., a novel actinomycete isolated from the cow dung.</title>
        <authorList>
            <person name="Zhang X."/>
        </authorList>
    </citation>
    <scope>NUCLEOTIDE SEQUENCE</scope>
    <source>
        <strain evidence="1">NEAU-351</strain>
    </source>
</reference>
<sequence>MRDLDRRDLELVLEAIADIDHDATPTARRLARVAAALSVPAVSQCLHATAASEYADAAEAL</sequence>
<keyword evidence="2" id="KW-1185">Reference proteome</keyword>